<feature type="domain" description="Uroporphyrinogen decarboxylase (URO-D)" evidence="1">
    <location>
        <begin position="67"/>
        <end position="313"/>
    </location>
</feature>
<evidence type="ECO:0000313" key="3">
    <source>
        <dbReference type="Proteomes" id="UP001333102"/>
    </source>
</evidence>
<dbReference type="EMBL" id="CP141614">
    <property type="protein sequence ID" value="WRP15277.1"/>
    <property type="molecule type" value="Genomic_DNA"/>
</dbReference>
<evidence type="ECO:0000313" key="2">
    <source>
        <dbReference type="EMBL" id="WRP15277.1"/>
    </source>
</evidence>
<accession>A0ABZ1BT01</accession>
<dbReference type="RefSeq" id="WP_324669673.1">
    <property type="nucleotide sequence ID" value="NZ_CP141614.1"/>
</dbReference>
<proteinExistence type="predicted"/>
<organism evidence="2 3">
    <name type="scientific">Geochorda subterranea</name>
    <dbReference type="NCBI Taxonomy" id="3109564"/>
    <lineage>
        <taxon>Bacteria</taxon>
        <taxon>Bacillati</taxon>
        <taxon>Bacillota</taxon>
        <taxon>Limnochordia</taxon>
        <taxon>Limnochordales</taxon>
        <taxon>Geochordaceae</taxon>
        <taxon>Geochorda</taxon>
    </lineage>
</organism>
<name>A0ABZ1BT01_9FIRM</name>
<protein>
    <submittedName>
        <fullName evidence="2">Uroporphyrinogen decarboxylase family protein</fullName>
    </submittedName>
</protein>
<gene>
    <name evidence="2" type="ORF">VLY81_03680</name>
</gene>
<dbReference type="InterPro" id="IPR038071">
    <property type="entry name" value="UROD/MetE-like_sf"/>
</dbReference>
<reference evidence="3" key="1">
    <citation type="submission" date="2023-12" db="EMBL/GenBank/DDBJ databases">
        <title>Novel isolates from deep terrestrial aquifers shed light on the physiology and ecology of the class Limnochordia.</title>
        <authorList>
            <person name="Karnachuk O.V."/>
            <person name="Lukina A.P."/>
            <person name="Avakyan M.R."/>
            <person name="Kadnikov V."/>
            <person name="Begmatov S."/>
            <person name="Beletsky A.V."/>
            <person name="Mardanov A.V."/>
            <person name="Ravin N.V."/>
        </authorList>
    </citation>
    <scope>NUCLEOTIDE SEQUENCE [LARGE SCALE GENOMIC DNA]</scope>
    <source>
        <strain evidence="3">LN</strain>
    </source>
</reference>
<dbReference type="Gene3D" id="3.20.20.210">
    <property type="match status" value="1"/>
</dbReference>
<dbReference type="Pfam" id="PF01208">
    <property type="entry name" value="URO-D"/>
    <property type="match status" value="1"/>
</dbReference>
<dbReference type="SUPFAM" id="SSF51726">
    <property type="entry name" value="UROD/MetE-like"/>
    <property type="match status" value="1"/>
</dbReference>
<evidence type="ECO:0000259" key="1">
    <source>
        <dbReference type="Pfam" id="PF01208"/>
    </source>
</evidence>
<dbReference type="InterPro" id="IPR000257">
    <property type="entry name" value="Uroporphyrinogen_deCOase"/>
</dbReference>
<keyword evidence="3" id="KW-1185">Reference proteome</keyword>
<dbReference type="Proteomes" id="UP001333102">
    <property type="component" value="Chromosome"/>
</dbReference>
<sequence length="314" mass="35397">MTRAERLRRALAGDDSVGVLFSIWFHFGTQHLPAHRTAAIHVDFFEAYDLDWLKVMSDYRYPMPPGVTEVETVEALGRFTRFPLEAPELAEQLRCLREIRARLGADVPFIETVFNPLGVARRTLRNHLMPLWERHPTAFKNFLESVTETLQSYVKAVAETEAAGIFYSINGIGEDEMSESQFEEWVLPYDLAVMETVAELARQGKFYFNVAHLHGTRLRWQPVFERYPAHAFNWSVHHSPPTLAQARAATRAALVVGIDEIGLTGRTPSEVRRMVRETIARAGRPGLIIGPGCAVPTDTPADLIVAAREACRES</sequence>